<gene>
    <name evidence="1" type="ORF">T05_10396</name>
</gene>
<evidence type="ECO:0000313" key="1">
    <source>
        <dbReference type="EMBL" id="KRX49599.1"/>
    </source>
</evidence>
<dbReference type="AlphaFoldDB" id="A0A0V0UE43"/>
<dbReference type="PANTHER" id="PTHR38636">
    <property type="entry name" value="PROTEIN CBG20488"/>
    <property type="match status" value="1"/>
</dbReference>
<reference evidence="1 2" key="1">
    <citation type="submission" date="2015-01" db="EMBL/GenBank/DDBJ databases">
        <title>Evolution of Trichinella species and genotypes.</title>
        <authorList>
            <person name="Korhonen P.K."/>
            <person name="Edoardo P."/>
            <person name="Giuseppe L.R."/>
            <person name="Gasser R.B."/>
        </authorList>
    </citation>
    <scope>NUCLEOTIDE SEQUENCE [LARGE SCALE GENOMIC DNA]</scope>
    <source>
        <strain evidence="1">ISS417</strain>
    </source>
</reference>
<comment type="caution">
    <text evidence="1">The sequence shown here is derived from an EMBL/GenBank/DDBJ whole genome shotgun (WGS) entry which is preliminary data.</text>
</comment>
<proteinExistence type="predicted"/>
<keyword evidence="2" id="KW-1185">Reference proteome</keyword>
<dbReference type="STRING" id="144512.A0A0V0UE43"/>
<organism evidence="1 2">
    <name type="scientific">Trichinella murrelli</name>
    <dbReference type="NCBI Taxonomy" id="144512"/>
    <lineage>
        <taxon>Eukaryota</taxon>
        <taxon>Metazoa</taxon>
        <taxon>Ecdysozoa</taxon>
        <taxon>Nematoda</taxon>
        <taxon>Enoplea</taxon>
        <taxon>Dorylaimia</taxon>
        <taxon>Trichinellida</taxon>
        <taxon>Trichinellidae</taxon>
        <taxon>Trichinella</taxon>
    </lineage>
</organism>
<dbReference type="Proteomes" id="UP000055048">
    <property type="component" value="Unassembled WGS sequence"/>
</dbReference>
<name>A0A0V0UE43_9BILA</name>
<accession>A0A0V0UE43</accession>
<dbReference type="Pfam" id="PF08560">
    <property type="entry name" value="DUF1757"/>
    <property type="match status" value="1"/>
</dbReference>
<dbReference type="InterPro" id="IPR013869">
    <property type="entry name" value="DUF1757"/>
</dbReference>
<protein>
    <submittedName>
        <fullName evidence="1">Uncharacterized protein</fullName>
    </submittedName>
</protein>
<dbReference type="OrthoDB" id="421638at2759"/>
<dbReference type="EMBL" id="JYDJ01000014">
    <property type="protein sequence ID" value="KRX49599.1"/>
    <property type="molecule type" value="Genomic_DNA"/>
</dbReference>
<dbReference type="PANTHER" id="PTHR38636:SF1">
    <property type="entry name" value="CHLORIDE CHANNEL PROTEIN CLC-D"/>
    <property type="match status" value="1"/>
</dbReference>
<evidence type="ECO:0000313" key="2">
    <source>
        <dbReference type="Proteomes" id="UP000055048"/>
    </source>
</evidence>
<sequence length="226" mass="24620">MSLTFFKNFLGIHCTDFEMLQVPNPKIELIIHVTMKAIEAGVLIGSLLFPLDDAFKNDGGNWAEIQRSFVRGGIAGGAAGLLFGPILGFIRASRLSDAEVFDRSYRLRFNTFQLNLDRAFLLASAFGSQINGPTGAVVGADLALLTGLLTYLSKPRKNLLSVMARRAVNGLCWRQRMNFTSAVSVLSMPKTTSLTNAHATLHIHATPVLLISVNIRQPPHSCHTLG</sequence>